<proteinExistence type="predicted"/>
<keyword evidence="1 5" id="KW-0597">Phosphoprotein</keyword>
<dbReference type="Gene3D" id="1.10.10.10">
    <property type="entry name" value="Winged helix-like DNA-binding domain superfamily/Winged helix DNA-binding domain"/>
    <property type="match status" value="1"/>
</dbReference>
<keyword evidence="4" id="KW-0804">Transcription</keyword>
<protein>
    <submittedName>
        <fullName evidence="10">Response regulator transcription factor</fullName>
    </submittedName>
</protein>
<feature type="region of interest" description="Disordered" evidence="7">
    <location>
        <begin position="218"/>
        <end position="247"/>
    </location>
</feature>
<dbReference type="PANTHER" id="PTHR48111">
    <property type="entry name" value="REGULATOR OF RPOS"/>
    <property type="match status" value="1"/>
</dbReference>
<evidence type="ECO:0000256" key="5">
    <source>
        <dbReference type="PROSITE-ProRule" id="PRU00169"/>
    </source>
</evidence>
<feature type="compositionally biased region" description="Low complexity" evidence="7">
    <location>
        <begin position="225"/>
        <end position="247"/>
    </location>
</feature>
<evidence type="ECO:0000256" key="4">
    <source>
        <dbReference type="ARBA" id="ARBA00023163"/>
    </source>
</evidence>
<dbReference type="SMART" id="SM00862">
    <property type="entry name" value="Trans_reg_C"/>
    <property type="match status" value="1"/>
</dbReference>
<name>A0ABY4NAZ8_9MICO</name>
<dbReference type="InterPro" id="IPR036388">
    <property type="entry name" value="WH-like_DNA-bd_sf"/>
</dbReference>
<dbReference type="PROSITE" id="PS50110">
    <property type="entry name" value="RESPONSE_REGULATORY"/>
    <property type="match status" value="1"/>
</dbReference>
<dbReference type="CDD" id="cd17574">
    <property type="entry name" value="REC_OmpR"/>
    <property type="match status" value="1"/>
</dbReference>
<keyword evidence="11" id="KW-1185">Reference proteome</keyword>
<evidence type="ECO:0000256" key="3">
    <source>
        <dbReference type="ARBA" id="ARBA00023125"/>
    </source>
</evidence>
<dbReference type="EMBL" id="CP097218">
    <property type="protein sequence ID" value="UQN31743.1"/>
    <property type="molecule type" value="Genomic_DNA"/>
</dbReference>
<evidence type="ECO:0000313" key="10">
    <source>
        <dbReference type="EMBL" id="UQN31743.1"/>
    </source>
</evidence>
<reference evidence="10" key="1">
    <citation type="submission" date="2022-05" db="EMBL/GenBank/DDBJ databases">
        <title>Genomic analysis of Brachybacterium sp. CBA3104.</title>
        <authorList>
            <person name="Roh S.W."/>
            <person name="Kim Y.B."/>
            <person name="Kim Y."/>
        </authorList>
    </citation>
    <scope>NUCLEOTIDE SEQUENCE</scope>
    <source>
        <strain evidence="10">CBA3104</strain>
    </source>
</reference>
<accession>A0ABY4NAZ8</accession>
<dbReference type="PROSITE" id="PS51755">
    <property type="entry name" value="OMPR_PHOB"/>
    <property type="match status" value="1"/>
</dbReference>
<dbReference type="InterPro" id="IPR001867">
    <property type="entry name" value="OmpR/PhoB-type_DNA-bd"/>
</dbReference>
<dbReference type="InterPro" id="IPR011006">
    <property type="entry name" value="CheY-like_superfamily"/>
</dbReference>
<sequence>MIVEDDPAVRTVVGDHLRAAGHRVEPFAAGDAAWEAMRTRLPDVIVLDRMLPRLSGDELCRRVRGISDVPILMLTALGTVDHRIEGLEHGADDYLPKPFSLRELQLRLEALLRRRLPDAAPVAFTAGAFRVDPAHRRLRIGDREIALTSREYELFLFLLGREGQVVRRDEILREVWGWSEGDASTVTVHVRRLREKIEPDPTTPRFLRTEWGAGYRLETGDAASTRRAQPPQTARPTPPSRSSGPTC</sequence>
<evidence type="ECO:0000256" key="7">
    <source>
        <dbReference type="SAM" id="MobiDB-lite"/>
    </source>
</evidence>
<evidence type="ECO:0000313" key="11">
    <source>
        <dbReference type="Proteomes" id="UP001055868"/>
    </source>
</evidence>
<keyword evidence="3 6" id="KW-0238">DNA-binding</keyword>
<evidence type="ECO:0000256" key="1">
    <source>
        <dbReference type="ARBA" id="ARBA00022553"/>
    </source>
</evidence>
<dbReference type="CDD" id="cd00383">
    <property type="entry name" value="trans_reg_C"/>
    <property type="match status" value="1"/>
</dbReference>
<evidence type="ECO:0000259" key="8">
    <source>
        <dbReference type="PROSITE" id="PS50110"/>
    </source>
</evidence>
<dbReference type="SMART" id="SM00448">
    <property type="entry name" value="REC"/>
    <property type="match status" value="1"/>
</dbReference>
<evidence type="ECO:0000259" key="9">
    <source>
        <dbReference type="PROSITE" id="PS51755"/>
    </source>
</evidence>
<gene>
    <name evidence="10" type="ORF">M4486_17595</name>
</gene>
<evidence type="ECO:0000256" key="6">
    <source>
        <dbReference type="PROSITE-ProRule" id="PRU01091"/>
    </source>
</evidence>
<keyword evidence="2" id="KW-0805">Transcription regulation</keyword>
<feature type="modified residue" description="4-aspartylphosphate" evidence="5">
    <location>
        <position position="48"/>
    </location>
</feature>
<dbReference type="InterPro" id="IPR039420">
    <property type="entry name" value="WalR-like"/>
</dbReference>
<evidence type="ECO:0000256" key="2">
    <source>
        <dbReference type="ARBA" id="ARBA00023015"/>
    </source>
</evidence>
<dbReference type="SUPFAM" id="SSF52172">
    <property type="entry name" value="CheY-like"/>
    <property type="match status" value="1"/>
</dbReference>
<dbReference type="Pfam" id="PF00072">
    <property type="entry name" value="Response_reg"/>
    <property type="match status" value="1"/>
</dbReference>
<feature type="DNA-binding region" description="OmpR/PhoB-type" evidence="6">
    <location>
        <begin position="121"/>
        <end position="219"/>
    </location>
</feature>
<dbReference type="SUPFAM" id="SSF46894">
    <property type="entry name" value="C-terminal effector domain of the bipartite response regulators"/>
    <property type="match status" value="1"/>
</dbReference>
<dbReference type="PANTHER" id="PTHR48111:SF4">
    <property type="entry name" value="DNA-BINDING DUAL TRANSCRIPTIONAL REGULATOR OMPR"/>
    <property type="match status" value="1"/>
</dbReference>
<dbReference type="Gene3D" id="6.10.250.690">
    <property type="match status" value="1"/>
</dbReference>
<feature type="domain" description="OmpR/PhoB-type" evidence="9">
    <location>
        <begin position="121"/>
        <end position="219"/>
    </location>
</feature>
<dbReference type="InterPro" id="IPR016032">
    <property type="entry name" value="Sig_transdc_resp-reg_C-effctor"/>
</dbReference>
<dbReference type="InterPro" id="IPR001789">
    <property type="entry name" value="Sig_transdc_resp-reg_receiver"/>
</dbReference>
<dbReference type="Pfam" id="PF00486">
    <property type="entry name" value="Trans_reg_C"/>
    <property type="match status" value="1"/>
</dbReference>
<dbReference type="Proteomes" id="UP001055868">
    <property type="component" value="Chromosome"/>
</dbReference>
<organism evidence="10 11">
    <name type="scientific">Brachybacterium kimchii</name>
    <dbReference type="NCBI Taxonomy" id="2942909"/>
    <lineage>
        <taxon>Bacteria</taxon>
        <taxon>Bacillati</taxon>
        <taxon>Actinomycetota</taxon>
        <taxon>Actinomycetes</taxon>
        <taxon>Micrococcales</taxon>
        <taxon>Dermabacteraceae</taxon>
        <taxon>Brachybacterium</taxon>
    </lineage>
</organism>
<feature type="domain" description="Response regulatory" evidence="8">
    <location>
        <begin position="1"/>
        <end position="112"/>
    </location>
</feature>
<dbReference type="Gene3D" id="3.40.50.2300">
    <property type="match status" value="1"/>
</dbReference>